<protein>
    <submittedName>
        <fullName evidence="1">Uncharacterized protein</fullName>
    </submittedName>
</protein>
<name>A0AAP0ENK1_9MAGN</name>
<dbReference type="AlphaFoldDB" id="A0AAP0ENK1"/>
<dbReference type="Proteomes" id="UP001419268">
    <property type="component" value="Unassembled WGS sequence"/>
</dbReference>
<gene>
    <name evidence="1" type="ORF">Scep_026576</name>
</gene>
<organism evidence="1 2">
    <name type="scientific">Stephania cephalantha</name>
    <dbReference type="NCBI Taxonomy" id="152367"/>
    <lineage>
        <taxon>Eukaryota</taxon>
        <taxon>Viridiplantae</taxon>
        <taxon>Streptophyta</taxon>
        <taxon>Embryophyta</taxon>
        <taxon>Tracheophyta</taxon>
        <taxon>Spermatophyta</taxon>
        <taxon>Magnoliopsida</taxon>
        <taxon>Ranunculales</taxon>
        <taxon>Menispermaceae</taxon>
        <taxon>Menispermoideae</taxon>
        <taxon>Cissampelideae</taxon>
        <taxon>Stephania</taxon>
    </lineage>
</organism>
<dbReference type="EMBL" id="JBBNAG010000011">
    <property type="protein sequence ID" value="KAK9095107.1"/>
    <property type="molecule type" value="Genomic_DNA"/>
</dbReference>
<evidence type="ECO:0000313" key="2">
    <source>
        <dbReference type="Proteomes" id="UP001419268"/>
    </source>
</evidence>
<proteinExistence type="predicted"/>
<comment type="caution">
    <text evidence="1">The sequence shown here is derived from an EMBL/GenBank/DDBJ whole genome shotgun (WGS) entry which is preliminary data.</text>
</comment>
<sequence length="53" mass="5532">MGKAKQEDGGGVVGCERFCRRGILGISGLIFGAQVNWLVPTLTGCLHETVGCP</sequence>
<accession>A0AAP0ENK1</accession>
<keyword evidence="2" id="KW-1185">Reference proteome</keyword>
<reference evidence="1 2" key="1">
    <citation type="submission" date="2024-01" db="EMBL/GenBank/DDBJ databases">
        <title>Genome assemblies of Stephania.</title>
        <authorList>
            <person name="Yang L."/>
        </authorList>
    </citation>
    <scope>NUCLEOTIDE SEQUENCE [LARGE SCALE GENOMIC DNA]</scope>
    <source>
        <strain evidence="1">JXDWG</strain>
        <tissue evidence="1">Leaf</tissue>
    </source>
</reference>
<evidence type="ECO:0000313" key="1">
    <source>
        <dbReference type="EMBL" id="KAK9095107.1"/>
    </source>
</evidence>